<keyword evidence="4 7" id="KW-1133">Transmembrane helix</keyword>
<feature type="disulfide bond" evidence="6">
    <location>
        <begin position="161"/>
        <end position="197"/>
    </location>
</feature>
<evidence type="ECO:0000256" key="4">
    <source>
        <dbReference type="ARBA" id="ARBA00022989"/>
    </source>
</evidence>
<dbReference type="STRING" id="6832.A0A553PMP1"/>
<dbReference type="Pfam" id="PF00335">
    <property type="entry name" value="Tetraspanin"/>
    <property type="match status" value="1"/>
</dbReference>
<gene>
    <name evidence="8" type="ORF">TCAL_12183</name>
</gene>
<dbReference type="PANTHER" id="PTHR19282:SF544">
    <property type="entry name" value="TETRASPANIN"/>
    <property type="match status" value="1"/>
</dbReference>
<sequence>MALMRSGSARSTLSMMQRKATKYQKFLNLSNVFLLITSTILIFSAVILIKFYHINKLDFWSSYFWVAPILMIVLGVYTFLVCVYGFLISGSENRALLALYALLLSIAFITQLISIFTAMEVRTKVAQSNIGSVAVNDDLSKYGEDWSVSSKWDDLQADLHCCGGNNFLTGYNDYRNTPIGKNFSVPDSCCHNRVAGCGQGIFRFQEADIRNRIFLDGCLTILKDKLETDVIPMMIVYACIGVLLAIVELITVVLACAYVAQITRKIQREEKMWRHGSADRNGDDDVVDTLNHETMC</sequence>
<dbReference type="PANTHER" id="PTHR19282">
    <property type="entry name" value="TETRASPANIN"/>
    <property type="match status" value="1"/>
</dbReference>
<comment type="subcellular location">
    <subcellularLocation>
        <location evidence="1 7">Membrane</location>
        <topology evidence="1 7">Multi-pass membrane protein</topology>
    </subcellularLocation>
</comment>
<proteinExistence type="inferred from homology"/>
<evidence type="ECO:0000313" key="9">
    <source>
        <dbReference type="Proteomes" id="UP000318571"/>
    </source>
</evidence>
<evidence type="ECO:0000256" key="7">
    <source>
        <dbReference type="RuleBase" id="RU361218"/>
    </source>
</evidence>
<name>A0A553PMP1_TIGCA</name>
<dbReference type="PRINTS" id="PR00259">
    <property type="entry name" value="TMFOUR"/>
</dbReference>
<dbReference type="Proteomes" id="UP000318571">
    <property type="component" value="Chromosome 11"/>
</dbReference>
<keyword evidence="6" id="KW-1015">Disulfide bond</keyword>
<organism evidence="8 9">
    <name type="scientific">Tigriopus californicus</name>
    <name type="common">Marine copepod</name>
    <dbReference type="NCBI Taxonomy" id="6832"/>
    <lineage>
        <taxon>Eukaryota</taxon>
        <taxon>Metazoa</taxon>
        <taxon>Ecdysozoa</taxon>
        <taxon>Arthropoda</taxon>
        <taxon>Crustacea</taxon>
        <taxon>Multicrustacea</taxon>
        <taxon>Hexanauplia</taxon>
        <taxon>Copepoda</taxon>
        <taxon>Harpacticoida</taxon>
        <taxon>Harpacticidae</taxon>
        <taxon>Tigriopus</taxon>
    </lineage>
</organism>
<comment type="similarity">
    <text evidence="2 7">Belongs to the tetraspanin (TM4SF) family.</text>
</comment>
<feature type="transmembrane region" description="Helical" evidence="7">
    <location>
        <begin position="26"/>
        <end position="51"/>
    </location>
</feature>
<evidence type="ECO:0000256" key="3">
    <source>
        <dbReference type="ARBA" id="ARBA00022692"/>
    </source>
</evidence>
<dbReference type="InterPro" id="IPR000301">
    <property type="entry name" value="Tetraspanin_animals"/>
</dbReference>
<dbReference type="Gene3D" id="1.10.1450.10">
    <property type="entry name" value="Tetraspanin"/>
    <property type="match status" value="1"/>
</dbReference>
<dbReference type="PIRSF" id="PIRSF002419">
    <property type="entry name" value="Tetraspanin"/>
    <property type="match status" value="1"/>
</dbReference>
<evidence type="ECO:0000256" key="2">
    <source>
        <dbReference type="ARBA" id="ARBA00006840"/>
    </source>
</evidence>
<dbReference type="InterPro" id="IPR008952">
    <property type="entry name" value="Tetraspanin_EC2_sf"/>
</dbReference>
<protein>
    <recommendedName>
        <fullName evidence="7">Tetraspanin</fullName>
    </recommendedName>
</protein>
<dbReference type="EMBL" id="VCGU01000003">
    <property type="protein sequence ID" value="TRY78926.1"/>
    <property type="molecule type" value="Genomic_DNA"/>
</dbReference>
<keyword evidence="9" id="KW-1185">Reference proteome</keyword>
<dbReference type="OMA" id="CCHEMEK"/>
<accession>A0A553PMP1</accession>
<feature type="transmembrane region" description="Helical" evidence="7">
    <location>
        <begin position="234"/>
        <end position="260"/>
    </location>
</feature>
<evidence type="ECO:0000313" key="8">
    <source>
        <dbReference type="EMBL" id="TRY78926.1"/>
    </source>
</evidence>
<keyword evidence="3 7" id="KW-0812">Transmembrane</keyword>
<evidence type="ECO:0000256" key="5">
    <source>
        <dbReference type="ARBA" id="ARBA00023136"/>
    </source>
</evidence>
<dbReference type="OrthoDB" id="432835at2759"/>
<feature type="transmembrane region" description="Helical" evidence="7">
    <location>
        <begin position="99"/>
        <end position="119"/>
    </location>
</feature>
<dbReference type="InterPro" id="IPR018499">
    <property type="entry name" value="Tetraspanin/Peripherin"/>
</dbReference>
<evidence type="ECO:0000256" key="1">
    <source>
        <dbReference type="ARBA" id="ARBA00004141"/>
    </source>
</evidence>
<feature type="transmembrane region" description="Helical" evidence="7">
    <location>
        <begin position="63"/>
        <end position="87"/>
    </location>
</feature>
<dbReference type="AlphaFoldDB" id="A0A553PMP1"/>
<keyword evidence="5 7" id="KW-0472">Membrane</keyword>
<evidence type="ECO:0000256" key="6">
    <source>
        <dbReference type="PIRSR" id="PIRSR002419-1"/>
    </source>
</evidence>
<reference evidence="8 9" key="1">
    <citation type="journal article" date="2018" name="Nat. Ecol. Evol.">
        <title>Genomic signatures of mitonuclear coevolution across populations of Tigriopus californicus.</title>
        <authorList>
            <person name="Barreto F.S."/>
            <person name="Watson E.T."/>
            <person name="Lima T.G."/>
            <person name="Willett C.S."/>
            <person name="Edmands S."/>
            <person name="Li W."/>
            <person name="Burton R.S."/>
        </authorList>
    </citation>
    <scope>NUCLEOTIDE SEQUENCE [LARGE SCALE GENOMIC DNA]</scope>
    <source>
        <strain evidence="8 9">San Diego</strain>
    </source>
</reference>
<dbReference type="GO" id="GO:0005886">
    <property type="term" value="C:plasma membrane"/>
    <property type="evidence" value="ECO:0007669"/>
    <property type="project" value="TreeGrafter"/>
</dbReference>
<comment type="caution">
    <text evidence="8">The sequence shown here is derived from an EMBL/GenBank/DDBJ whole genome shotgun (WGS) entry which is preliminary data.</text>
</comment>
<dbReference type="SUPFAM" id="SSF48652">
    <property type="entry name" value="Tetraspanin"/>
    <property type="match status" value="1"/>
</dbReference>